<evidence type="ECO:0000256" key="2">
    <source>
        <dbReference type="ARBA" id="ARBA00022448"/>
    </source>
</evidence>
<keyword evidence="4 12" id="KW-0444">Lipid biosynthesis</keyword>
<comment type="pathway">
    <text evidence="12">Bacterial outer membrane biogenesis; lipopolysaccharide biosynthesis.</text>
</comment>
<dbReference type="RefSeq" id="WP_033902882.1">
    <property type="nucleotide sequence ID" value="NZ_ASGY01000251.1"/>
</dbReference>
<dbReference type="FunFam" id="1.10.3730.20:FF:000002">
    <property type="entry name" value="Probable 4-amino-4-deoxy-L-arabinose-phosphoundecaprenol flippase subunit ArnE"/>
    <property type="match status" value="1"/>
</dbReference>
<dbReference type="GO" id="GO:1901505">
    <property type="term" value="F:carbohydrate derivative transmembrane transporter activity"/>
    <property type="evidence" value="ECO:0007669"/>
    <property type="project" value="InterPro"/>
</dbReference>
<feature type="transmembrane region" description="Helical" evidence="12">
    <location>
        <begin position="69"/>
        <end position="89"/>
    </location>
</feature>
<evidence type="ECO:0000256" key="8">
    <source>
        <dbReference type="ARBA" id="ARBA00022985"/>
    </source>
</evidence>
<organism evidence="14 15">
    <name type="scientific">Pseudomonas fluorescens LMG 5329</name>
    <dbReference type="NCBI Taxonomy" id="1324332"/>
    <lineage>
        <taxon>Bacteria</taxon>
        <taxon>Pseudomonadati</taxon>
        <taxon>Pseudomonadota</taxon>
        <taxon>Gammaproteobacteria</taxon>
        <taxon>Pseudomonadales</taxon>
        <taxon>Pseudomonadaceae</taxon>
        <taxon>Pseudomonas</taxon>
    </lineage>
</organism>
<comment type="subunit">
    <text evidence="12">Heterodimer of ArnE and ArnF.</text>
</comment>
<proteinExistence type="inferred from homology"/>
<feature type="transmembrane region" description="Helical" evidence="12">
    <location>
        <begin position="43"/>
        <end position="62"/>
    </location>
</feature>
<evidence type="ECO:0000256" key="5">
    <source>
        <dbReference type="ARBA" id="ARBA00022519"/>
    </source>
</evidence>
<dbReference type="AlphaFoldDB" id="A0A0A1YSR8"/>
<sequence length="115" mass="12862">MITLLLLLAACLLTCMGQVSQKFAVESWRDVPQGWALKLRSPWLWSALMCLGLGLLVWLLVLQRLEVGIAYPMLSLNFVLVTLVARFVFHEPIDSRHWLGVALVIGGVVLLGRHV</sequence>
<dbReference type="GO" id="GO:0005886">
    <property type="term" value="C:plasma membrane"/>
    <property type="evidence" value="ECO:0007669"/>
    <property type="project" value="UniProtKB-SubCell"/>
</dbReference>
<evidence type="ECO:0000313" key="14">
    <source>
        <dbReference type="EMBL" id="KGE63949.1"/>
    </source>
</evidence>
<feature type="transmembrane region" description="Helical" evidence="12">
    <location>
        <begin position="95"/>
        <end position="112"/>
    </location>
</feature>
<comment type="function">
    <text evidence="12">Translocates 4-amino-4-deoxy-L-arabinose-phosphoundecaprenol (alpha-L-Ara4N-phosphoundecaprenol) from the cytoplasmic to the periplasmic side of the inner membrane.</text>
</comment>
<evidence type="ECO:0000256" key="9">
    <source>
        <dbReference type="ARBA" id="ARBA00022989"/>
    </source>
</evidence>
<dbReference type="PANTHER" id="PTHR30561:SF23">
    <property type="entry name" value="4-AMINO-4-DEOXY-L-ARABINOSE-PHOSPHOUNDECAPRENOL FLIPPASE SUBUNIT ARNE-RELATED"/>
    <property type="match status" value="1"/>
</dbReference>
<dbReference type="UniPathway" id="UPA00030"/>
<dbReference type="InterPro" id="IPR022883">
    <property type="entry name" value="Flippase_ArnE"/>
</dbReference>
<keyword evidence="11 12" id="KW-0472">Membrane</keyword>
<comment type="similarity">
    <text evidence="12">Belongs to the ArnE family.</text>
</comment>
<dbReference type="PANTHER" id="PTHR30561">
    <property type="entry name" value="SMR FAMILY PROTON-DEPENDENT DRUG EFFLUX TRANSPORTER SUGE"/>
    <property type="match status" value="1"/>
</dbReference>
<dbReference type="Proteomes" id="UP000030060">
    <property type="component" value="Unassembled WGS sequence"/>
</dbReference>
<evidence type="ECO:0000256" key="12">
    <source>
        <dbReference type="HAMAP-Rule" id="MF_01869"/>
    </source>
</evidence>
<comment type="subcellular location">
    <subcellularLocation>
        <location evidence="12">Cell inner membrane</location>
        <topology evidence="12">Multi-pass membrane protein</topology>
    </subcellularLocation>
    <subcellularLocation>
        <location evidence="1">Cell membrane</location>
        <topology evidence="1">Multi-pass membrane protein</topology>
    </subcellularLocation>
</comment>
<protein>
    <recommendedName>
        <fullName evidence="12">Probable 4-amino-4-deoxy-L-arabinose-phosphoundecaprenol flippase subunit ArnE</fullName>
        <shortName evidence="12">L-Ara4N-phosphoundecaprenol flippase subunit ArnE</shortName>
    </recommendedName>
    <alternativeName>
        <fullName evidence="12">Undecaprenyl phosphate-aminoarabinose flippase subunit ArnE</fullName>
    </alternativeName>
</protein>
<keyword evidence="9 12" id="KW-1133">Transmembrane helix</keyword>
<dbReference type="OrthoDB" id="6058674at2"/>
<dbReference type="NCBIfam" id="NF011625">
    <property type="entry name" value="PRK15051.1"/>
    <property type="match status" value="1"/>
</dbReference>
<dbReference type="Gene3D" id="1.10.3730.20">
    <property type="match status" value="1"/>
</dbReference>
<evidence type="ECO:0000256" key="6">
    <source>
        <dbReference type="ARBA" id="ARBA00022556"/>
    </source>
</evidence>
<keyword evidence="8 12" id="KW-0448">Lipopolysaccharide biosynthesis</keyword>
<keyword evidence="10 12" id="KW-0443">Lipid metabolism</keyword>
<gene>
    <name evidence="12" type="primary">arnE</name>
    <name evidence="14" type="ORF">K814_0131550</name>
</gene>
<dbReference type="GO" id="GO:0009245">
    <property type="term" value="P:lipid A biosynthetic process"/>
    <property type="evidence" value="ECO:0007669"/>
    <property type="project" value="UniProtKB-UniRule"/>
</dbReference>
<evidence type="ECO:0000256" key="4">
    <source>
        <dbReference type="ARBA" id="ARBA00022516"/>
    </source>
</evidence>
<accession>A0A0A1YSR8</accession>
<dbReference type="EMBL" id="ASGY01000251">
    <property type="protein sequence ID" value="KGE63949.1"/>
    <property type="molecule type" value="Genomic_DNA"/>
</dbReference>
<name>A0A0A1YSR8_PSEFL</name>
<dbReference type="GO" id="GO:0009103">
    <property type="term" value="P:lipopolysaccharide biosynthetic process"/>
    <property type="evidence" value="ECO:0007669"/>
    <property type="project" value="UniProtKB-UniRule"/>
</dbReference>
<evidence type="ECO:0000256" key="3">
    <source>
        <dbReference type="ARBA" id="ARBA00022475"/>
    </source>
</evidence>
<reference evidence="14 15" key="1">
    <citation type="journal article" date="2013" name="Genome Announc.">
        <title>Draft Genome Sequence of Pseudomonas fluorescens LMG 5329, a White Line-Inducing Principle-Producing Bioindicator for the Mushroom Pathogen Pseudomonas tolaasii.</title>
        <authorList>
            <person name="Ghequire M.G."/>
            <person name="Rokni-Zadeh H."/>
            <person name="Zarrineh P."/>
            <person name="De Mot R."/>
        </authorList>
    </citation>
    <scope>NUCLEOTIDE SEQUENCE [LARGE SCALE GENOMIC DNA]</scope>
    <source>
        <strain evidence="14 15">LMG 5329</strain>
    </source>
</reference>
<evidence type="ECO:0000313" key="15">
    <source>
        <dbReference type="Proteomes" id="UP000030060"/>
    </source>
</evidence>
<feature type="domain" description="EamA" evidence="13">
    <location>
        <begin position="31"/>
        <end position="111"/>
    </location>
</feature>
<dbReference type="InterPro" id="IPR037185">
    <property type="entry name" value="EmrE-like"/>
</dbReference>
<evidence type="ECO:0000256" key="11">
    <source>
        <dbReference type="ARBA" id="ARBA00023136"/>
    </source>
</evidence>
<evidence type="ECO:0000256" key="7">
    <source>
        <dbReference type="ARBA" id="ARBA00022692"/>
    </source>
</evidence>
<dbReference type="InterPro" id="IPR000620">
    <property type="entry name" value="EamA_dom"/>
</dbReference>
<dbReference type="SUPFAM" id="SSF103481">
    <property type="entry name" value="Multidrug resistance efflux transporter EmrE"/>
    <property type="match status" value="1"/>
</dbReference>
<dbReference type="Pfam" id="PF00892">
    <property type="entry name" value="EamA"/>
    <property type="match status" value="1"/>
</dbReference>
<comment type="caution">
    <text evidence="14">The sequence shown here is derived from an EMBL/GenBank/DDBJ whole genome shotgun (WGS) entry which is preliminary data.</text>
</comment>
<evidence type="ECO:0000259" key="13">
    <source>
        <dbReference type="Pfam" id="PF00892"/>
    </source>
</evidence>
<keyword evidence="6 12" id="KW-0441">Lipid A biosynthesis</keyword>
<dbReference type="HAMAP" id="MF_01869">
    <property type="entry name" value="Flippase_ArnE"/>
    <property type="match status" value="1"/>
</dbReference>
<keyword evidence="7 12" id="KW-0812">Transmembrane</keyword>
<evidence type="ECO:0000256" key="10">
    <source>
        <dbReference type="ARBA" id="ARBA00023098"/>
    </source>
</evidence>
<keyword evidence="2 12" id="KW-0813">Transport</keyword>
<evidence type="ECO:0000256" key="1">
    <source>
        <dbReference type="ARBA" id="ARBA00004651"/>
    </source>
</evidence>
<keyword evidence="3 12" id="KW-1003">Cell membrane</keyword>
<keyword evidence="5 12" id="KW-0997">Cell inner membrane</keyword>
<dbReference type="InterPro" id="IPR000390">
    <property type="entry name" value="Small_drug/metabolite_transptr"/>
</dbReference>